<dbReference type="KEGG" id="dsa:Desal_2383"/>
<dbReference type="eggNOG" id="ENOG5031C8P">
    <property type="taxonomic scope" value="Bacteria"/>
</dbReference>
<dbReference type="STRING" id="526222.Desal_2383"/>
<gene>
    <name evidence="3" type="ordered locus">Desal_2383</name>
</gene>
<feature type="compositionally biased region" description="Gly residues" evidence="1">
    <location>
        <begin position="194"/>
        <end position="206"/>
    </location>
</feature>
<sequence length="313" mass="34824">MRKPILLLIAMVCFFVAPSMALATDLPRVMIVGEDADPDTVPRSSRVFKRVLNAISNEMVNLGFDVKDETALTHMTHVQGRTRRNDAELIQIAKDAGIDVLCIFSIYPNAKSNQNSVRVTARVEGRLLSVWDGSRMGNFEAEPQQYQLVPRPYSRNDVLEAVGKMSKIIGSDVGAVLADRLDQYHPEGGSYSDGDGGGSGSGGGSGIGSSGRLLEWTLIFDGFSDDDMLDVEDYITIFTGYDSHRPKSNALNTSSHHELWYKSSIDSAHLKRNMVRMLKKLNMKGRVYISGNEVKIVKQHRVKQRRKQSNSEW</sequence>
<reference evidence="3 4" key="1">
    <citation type="submission" date="2009-06" db="EMBL/GenBank/DDBJ databases">
        <title>Complete sequence of Desulfovibrio salexigens DSM 2638.</title>
        <authorList>
            <consortium name="US DOE Joint Genome Institute"/>
            <person name="Lucas S."/>
            <person name="Copeland A."/>
            <person name="Lapidus A."/>
            <person name="Glavina del Rio T."/>
            <person name="Tice H."/>
            <person name="Bruce D."/>
            <person name="Goodwin L."/>
            <person name="Pitluck S."/>
            <person name="Munk A.C."/>
            <person name="Brettin T."/>
            <person name="Detter J.C."/>
            <person name="Han C."/>
            <person name="Tapia R."/>
            <person name="Larimer F."/>
            <person name="Land M."/>
            <person name="Hauser L."/>
            <person name="Kyrpides N."/>
            <person name="Anderson I."/>
            <person name="Wall J.D."/>
            <person name="Arkin A.P."/>
            <person name="Dehal P."/>
            <person name="Chivian D."/>
            <person name="Giles B."/>
            <person name="Hazen T.C."/>
        </authorList>
    </citation>
    <scope>NUCLEOTIDE SEQUENCE [LARGE SCALE GENOMIC DNA]</scope>
    <source>
        <strain evidence="4">ATCC 14822 / DSM 2638 / NCIMB 8403 / VKM B-1763</strain>
    </source>
</reference>
<evidence type="ECO:0000256" key="2">
    <source>
        <dbReference type="SAM" id="SignalP"/>
    </source>
</evidence>
<dbReference type="EMBL" id="CP001649">
    <property type="protein sequence ID" value="ACS80439.1"/>
    <property type="molecule type" value="Genomic_DNA"/>
</dbReference>
<evidence type="ECO:0000313" key="4">
    <source>
        <dbReference type="Proteomes" id="UP000002601"/>
    </source>
</evidence>
<evidence type="ECO:0008006" key="5">
    <source>
        <dbReference type="Google" id="ProtNLM"/>
    </source>
</evidence>
<protein>
    <recommendedName>
        <fullName evidence="5">FlgO domain-containing protein</fullName>
    </recommendedName>
</protein>
<dbReference type="HOGENOM" id="CLU_876640_0_0_7"/>
<dbReference type="RefSeq" id="WP_015852255.1">
    <property type="nucleotide sequence ID" value="NC_012881.1"/>
</dbReference>
<feature type="signal peptide" evidence="2">
    <location>
        <begin position="1"/>
        <end position="23"/>
    </location>
</feature>
<evidence type="ECO:0000313" key="3">
    <source>
        <dbReference type="EMBL" id="ACS80439.1"/>
    </source>
</evidence>
<name>C6BXD3_MARSD</name>
<dbReference type="OrthoDB" id="5446097at2"/>
<organism evidence="3 4">
    <name type="scientific">Maridesulfovibrio salexigens (strain ATCC 14822 / DSM 2638 / NCIMB 8403 / VKM B-1763)</name>
    <name type="common">Desulfovibrio salexigens</name>
    <dbReference type="NCBI Taxonomy" id="526222"/>
    <lineage>
        <taxon>Bacteria</taxon>
        <taxon>Pseudomonadati</taxon>
        <taxon>Thermodesulfobacteriota</taxon>
        <taxon>Desulfovibrionia</taxon>
        <taxon>Desulfovibrionales</taxon>
        <taxon>Desulfovibrionaceae</taxon>
        <taxon>Maridesulfovibrio</taxon>
    </lineage>
</organism>
<dbReference type="AlphaFoldDB" id="C6BXD3"/>
<feature type="chain" id="PRO_5002962891" description="FlgO domain-containing protein" evidence="2">
    <location>
        <begin position="24"/>
        <end position="313"/>
    </location>
</feature>
<keyword evidence="2" id="KW-0732">Signal</keyword>
<accession>C6BXD3</accession>
<keyword evidence="4" id="KW-1185">Reference proteome</keyword>
<proteinExistence type="predicted"/>
<dbReference type="Proteomes" id="UP000002601">
    <property type="component" value="Chromosome"/>
</dbReference>
<feature type="region of interest" description="Disordered" evidence="1">
    <location>
        <begin position="187"/>
        <end position="206"/>
    </location>
</feature>
<evidence type="ECO:0000256" key="1">
    <source>
        <dbReference type="SAM" id="MobiDB-lite"/>
    </source>
</evidence>